<gene>
    <name evidence="2" type="ORF">LCGC14_2674230</name>
</gene>
<keyword evidence="1" id="KW-1133">Transmembrane helix</keyword>
<keyword evidence="1" id="KW-0472">Membrane</keyword>
<evidence type="ECO:0000256" key="1">
    <source>
        <dbReference type="SAM" id="Phobius"/>
    </source>
</evidence>
<evidence type="ECO:0000313" key="2">
    <source>
        <dbReference type="EMBL" id="KKK95296.1"/>
    </source>
</evidence>
<reference evidence="2" key="1">
    <citation type="journal article" date="2015" name="Nature">
        <title>Complex archaea that bridge the gap between prokaryotes and eukaryotes.</title>
        <authorList>
            <person name="Spang A."/>
            <person name="Saw J.H."/>
            <person name="Jorgensen S.L."/>
            <person name="Zaremba-Niedzwiedzka K."/>
            <person name="Martijn J."/>
            <person name="Lind A.E."/>
            <person name="van Eijk R."/>
            <person name="Schleper C."/>
            <person name="Guy L."/>
            <person name="Ettema T.J."/>
        </authorList>
    </citation>
    <scope>NUCLEOTIDE SEQUENCE</scope>
</reference>
<comment type="caution">
    <text evidence="2">The sequence shown here is derived from an EMBL/GenBank/DDBJ whole genome shotgun (WGS) entry which is preliminary data.</text>
</comment>
<dbReference type="EMBL" id="LAZR01046973">
    <property type="protein sequence ID" value="KKK95296.1"/>
    <property type="molecule type" value="Genomic_DNA"/>
</dbReference>
<dbReference type="AlphaFoldDB" id="A0A0F9CF18"/>
<organism evidence="2">
    <name type="scientific">marine sediment metagenome</name>
    <dbReference type="NCBI Taxonomy" id="412755"/>
    <lineage>
        <taxon>unclassified sequences</taxon>
        <taxon>metagenomes</taxon>
        <taxon>ecological metagenomes</taxon>
    </lineage>
</organism>
<name>A0A0F9CF18_9ZZZZ</name>
<sequence length="76" mass="9204">MRRFNKWYDKLHDPLRFFILVIIVSPWLLLNLFIQLTNVMDKTINPIVYLIMLPFLLVTLFLGFGRVIYFLENKTN</sequence>
<accession>A0A0F9CF18</accession>
<keyword evidence="1" id="KW-0812">Transmembrane</keyword>
<protein>
    <submittedName>
        <fullName evidence="2">Uncharacterized protein</fullName>
    </submittedName>
</protein>
<proteinExistence type="predicted"/>
<feature type="transmembrane region" description="Helical" evidence="1">
    <location>
        <begin position="15"/>
        <end position="34"/>
    </location>
</feature>
<feature type="transmembrane region" description="Helical" evidence="1">
    <location>
        <begin position="46"/>
        <end position="71"/>
    </location>
</feature>